<evidence type="ECO:0000313" key="5">
    <source>
        <dbReference type="Proteomes" id="UP000199392"/>
    </source>
</evidence>
<name>A0A1I6W8U7_9RHOB</name>
<feature type="chain" id="PRO_5011448171" evidence="3">
    <location>
        <begin position="29"/>
        <end position="425"/>
    </location>
</feature>
<evidence type="ECO:0000256" key="3">
    <source>
        <dbReference type="SAM" id="SignalP"/>
    </source>
</evidence>
<feature type="signal peptide" evidence="3">
    <location>
        <begin position="1"/>
        <end position="28"/>
    </location>
</feature>
<dbReference type="GO" id="GO:0042597">
    <property type="term" value="C:periplasmic space"/>
    <property type="evidence" value="ECO:0007669"/>
    <property type="project" value="UniProtKB-SubCell"/>
</dbReference>
<dbReference type="InterPro" id="IPR006059">
    <property type="entry name" value="SBP"/>
</dbReference>
<comment type="subcellular location">
    <subcellularLocation>
        <location evidence="1">Periplasm</location>
    </subcellularLocation>
</comment>
<dbReference type="Proteomes" id="UP000199392">
    <property type="component" value="Unassembled WGS sequence"/>
</dbReference>
<dbReference type="OrthoDB" id="7317090at2"/>
<dbReference type="EMBL" id="FOZW01000016">
    <property type="protein sequence ID" value="SFT22416.1"/>
    <property type="molecule type" value="Genomic_DNA"/>
</dbReference>
<accession>A0A1I6W8U7</accession>
<protein>
    <submittedName>
        <fullName evidence="4">Oligogalacturonide transport system substrate-binding protein</fullName>
    </submittedName>
</protein>
<dbReference type="Gene3D" id="3.40.190.10">
    <property type="entry name" value="Periplasmic binding protein-like II"/>
    <property type="match status" value="2"/>
</dbReference>
<dbReference type="STRING" id="311180.SAMN04488050_11663"/>
<keyword evidence="5" id="KW-1185">Reference proteome</keyword>
<sequence>MKSTIKKALLASALVPCALSSATSMAHAADLRMSWWGGDSRHVATQEALKVCGEKYGHTIAPEFTGFAGYLEKLTTQMAGGTEADLIQVNWPWLPLFSRDGTGFADLQDLGAVDLSQYPQADLDGVTVKGHVQGIPVSTTGRVFFFNTTTLEEAGLTPPTTWEEFFGAAEALRDKEGEDYRLFNAVSESAQLLVSLAVTQKTGKDLVDPETNRVAWTPEELVEGITFYQRMVDTGAIQSRQDEAAEGNVKLYEKTAWAEGKIAGSYEWDSTYFKFSDPLAEGEVLTPVPMVTFEDAVTQGVYRKPSMLFAVSKNSSNPDAAAEVLNCLVNEPEGIDALGDTRGLPASKVALDRLEAAGAIKPELLKAHEIMMASEGPAVSPFNEHPELRATFVDTLEEFAYGMVSAEEAAGYIIEGANDVLSQFD</sequence>
<dbReference type="InterPro" id="IPR050490">
    <property type="entry name" value="Bact_solute-bd_prot1"/>
</dbReference>
<dbReference type="AlphaFoldDB" id="A0A1I6W8U7"/>
<dbReference type="Pfam" id="PF01547">
    <property type="entry name" value="SBP_bac_1"/>
    <property type="match status" value="1"/>
</dbReference>
<comment type="similarity">
    <text evidence="2">Belongs to the bacterial solute-binding protein 1 family.</text>
</comment>
<dbReference type="PANTHER" id="PTHR43649">
    <property type="entry name" value="ARABINOSE-BINDING PROTEIN-RELATED"/>
    <property type="match status" value="1"/>
</dbReference>
<dbReference type="RefSeq" id="WP_092429921.1">
    <property type="nucleotide sequence ID" value="NZ_FNCL01000016.1"/>
</dbReference>
<dbReference type="SUPFAM" id="SSF53850">
    <property type="entry name" value="Periplasmic binding protein-like II"/>
    <property type="match status" value="1"/>
</dbReference>
<evidence type="ECO:0000256" key="1">
    <source>
        <dbReference type="ARBA" id="ARBA00004418"/>
    </source>
</evidence>
<proteinExistence type="inferred from homology"/>
<organism evidence="4 5">
    <name type="scientific">Alloyangia pacifica</name>
    <dbReference type="NCBI Taxonomy" id="311180"/>
    <lineage>
        <taxon>Bacteria</taxon>
        <taxon>Pseudomonadati</taxon>
        <taxon>Pseudomonadota</taxon>
        <taxon>Alphaproteobacteria</taxon>
        <taxon>Rhodobacterales</taxon>
        <taxon>Roseobacteraceae</taxon>
        <taxon>Alloyangia</taxon>
    </lineage>
</organism>
<gene>
    <name evidence="4" type="ORF">SAMN04488050_11663</name>
</gene>
<evidence type="ECO:0000256" key="2">
    <source>
        <dbReference type="ARBA" id="ARBA00008520"/>
    </source>
</evidence>
<keyword evidence="3" id="KW-0732">Signal</keyword>
<evidence type="ECO:0000313" key="4">
    <source>
        <dbReference type="EMBL" id="SFT22416.1"/>
    </source>
</evidence>
<reference evidence="5" key="1">
    <citation type="submission" date="2016-10" db="EMBL/GenBank/DDBJ databases">
        <authorList>
            <person name="Varghese N."/>
            <person name="Submissions S."/>
        </authorList>
    </citation>
    <scope>NUCLEOTIDE SEQUENCE [LARGE SCALE GENOMIC DNA]</scope>
    <source>
        <strain evidence="5">DSM 26894</strain>
    </source>
</reference>
<dbReference type="PANTHER" id="PTHR43649:SF11">
    <property type="entry name" value="ABC TRANSPORTER SUBSTRATE-BINDING PROTEIN YESO-RELATED"/>
    <property type="match status" value="1"/>
</dbReference>